<sequence length="115" mass="12820">MFTRESHVISSPLSPLSHSILYKCAGPAVAPIRVSEIALQNPASVVSFSPSLLLVRLDCFFASLSFSFLCMFSLLIRSLDALRMREGRPSLIPDKICSRCLSDSWEANTNPRQFR</sequence>
<dbReference type="AlphaFoldDB" id="A0AAQ3QRC6"/>
<keyword evidence="1" id="KW-0472">Membrane</keyword>
<organism evidence="2 3">
    <name type="scientific">Canna indica</name>
    <name type="common">Indian-shot</name>
    <dbReference type="NCBI Taxonomy" id="4628"/>
    <lineage>
        <taxon>Eukaryota</taxon>
        <taxon>Viridiplantae</taxon>
        <taxon>Streptophyta</taxon>
        <taxon>Embryophyta</taxon>
        <taxon>Tracheophyta</taxon>
        <taxon>Spermatophyta</taxon>
        <taxon>Magnoliopsida</taxon>
        <taxon>Liliopsida</taxon>
        <taxon>Zingiberales</taxon>
        <taxon>Cannaceae</taxon>
        <taxon>Canna</taxon>
    </lineage>
</organism>
<evidence type="ECO:0000313" key="2">
    <source>
        <dbReference type="EMBL" id="WOL18613.1"/>
    </source>
</evidence>
<keyword evidence="3" id="KW-1185">Reference proteome</keyword>
<name>A0AAQ3QRC6_9LILI</name>
<accession>A0AAQ3QRC6</accession>
<feature type="transmembrane region" description="Helical" evidence="1">
    <location>
        <begin position="53"/>
        <end position="76"/>
    </location>
</feature>
<protein>
    <submittedName>
        <fullName evidence="2">Uncharacterized protein</fullName>
    </submittedName>
</protein>
<keyword evidence="1" id="KW-0812">Transmembrane</keyword>
<proteinExistence type="predicted"/>
<reference evidence="2 3" key="1">
    <citation type="submission" date="2023-10" db="EMBL/GenBank/DDBJ databases">
        <title>Chromosome-scale genome assembly provides insights into flower coloration mechanisms of Canna indica.</title>
        <authorList>
            <person name="Li C."/>
        </authorList>
    </citation>
    <scope>NUCLEOTIDE SEQUENCE [LARGE SCALE GENOMIC DNA]</scope>
    <source>
        <tissue evidence="2">Flower</tissue>
    </source>
</reference>
<keyword evidence="1" id="KW-1133">Transmembrane helix</keyword>
<gene>
    <name evidence="2" type="ORF">Cni_G27410</name>
</gene>
<evidence type="ECO:0000313" key="3">
    <source>
        <dbReference type="Proteomes" id="UP001327560"/>
    </source>
</evidence>
<evidence type="ECO:0000256" key="1">
    <source>
        <dbReference type="SAM" id="Phobius"/>
    </source>
</evidence>
<dbReference type="Proteomes" id="UP001327560">
    <property type="component" value="Chromosome 9"/>
</dbReference>
<dbReference type="EMBL" id="CP136898">
    <property type="protein sequence ID" value="WOL18613.1"/>
    <property type="molecule type" value="Genomic_DNA"/>
</dbReference>